<reference evidence="4 6" key="1">
    <citation type="submission" date="2018-09" db="EMBL/GenBank/DDBJ databases">
        <title>Genomic investigation of the strawberry pathogen Phytophthora fragariae indicates pathogenicity is determined by transcriptional variation in three key races.</title>
        <authorList>
            <person name="Adams T.M."/>
            <person name="Armitage A.D."/>
            <person name="Sobczyk M.K."/>
            <person name="Bates H.J."/>
            <person name="Dunwell J.M."/>
            <person name="Nellist C.F."/>
            <person name="Harrison R.J."/>
        </authorList>
    </citation>
    <scope>NUCLEOTIDE SEQUENCE [LARGE SCALE GENOMIC DNA]</scope>
    <source>
        <strain evidence="2 4">SCRP249</strain>
        <strain evidence="1 6">SCRP324</strain>
        <strain evidence="3 5">SCRP333</strain>
    </source>
</reference>
<evidence type="ECO:0000313" key="2">
    <source>
        <dbReference type="EMBL" id="KAE9008362.1"/>
    </source>
</evidence>
<keyword evidence="5" id="KW-1185">Reference proteome</keyword>
<dbReference type="Proteomes" id="UP000429607">
    <property type="component" value="Unassembled WGS sequence"/>
</dbReference>
<sequence>MNLVGSLSASAAPKFSVAIPTAVVSLVFFRTASSWLPPPANTLSLVDERCTAQVTKQSYSAVHVVDP</sequence>
<name>A0A6A3KMY2_9STRA</name>
<evidence type="ECO:0000313" key="4">
    <source>
        <dbReference type="Proteomes" id="UP000429607"/>
    </source>
</evidence>
<dbReference type="AlphaFoldDB" id="A0A6A3KMY2"/>
<dbReference type="EMBL" id="QXFU01001406">
    <property type="protein sequence ID" value="KAE9003078.1"/>
    <property type="molecule type" value="Genomic_DNA"/>
</dbReference>
<proteinExistence type="predicted"/>
<organism evidence="2 4">
    <name type="scientific">Phytophthora rubi</name>
    <dbReference type="NCBI Taxonomy" id="129364"/>
    <lineage>
        <taxon>Eukaryota</taxon>
        <taxon>Sar</taxon>
        <taxon>Stramenopiles</taxon>
        <taxon>Oomycota</taxon>
        <taxon>Peronosporomycetes</taxon>
        <taxon>Peronosporales</taxon>
        <taxon>Peronosporaceae</taxon>
        <taxon>Phytophthora</taxon>
    </lineage>
</organism>
<dbReference type="EMBL" id="QXFV01001337">
    <property type="protein sequence ID" value="KAE9008362.1"/>
    <property type="molecule type" value="Genomic_DNA"/>
</dbReference>
<dbReference type="Proteomes" id="UP000435112">
    <property type="component" value="Unassembled WGS sequence"/>
</dbReference>
<dbReference type="EMBL" id="QXFT01001343">
    <property type="protein sequence ID" value="KAE9321313.1"/>
    <property type="molecule type" value="Genomic_DNA"/>
</dbReference>
<dbReference type="Proteomes" id="UP000434957">
    <property type="component" value="Unassembled WGS sequence"/>
</dbReference>
<evidence type="ECO:0000313" key="3">
    <source>
        <dbReference type="EMBL" id="KAE9321313.1"/>
    </source>
</evidence>
<evidence type="ECO:0000313" key="1">
    <source>
        <dbReference type="EMBL" id="KAE9003078.1"/>
    </source>
</evidence>
<evidence type="ECO:0000313" key="5">
    <source>
        <dbReference type="Proteomes" id="UP000434957"/>
    </source>
</evidence>
<evidence type="ECO:0000313" key="6">
    <source>
        <dbReference type="Proteomes" id="UP000435112"/>
    </source>
</evidence>
<accession>A0A6A3KMY2</accession>
<gene>
    <name evidence="2" type="ORF">PR001_g16718</name>
    <name evidence="1" type="ORF">PR002_g17445</name>
    <name evidence="3" type="ORF">PR003_g17506</name>
</gene>
<comment type="caution">
    <text evidence="2">The sequence shown here is derived from an EMBL/GenBank/DDBJ whole genome shotgun (WGS) entry which is preliminary data.</text>
</comment>
<protein>
    <submittedName>
        <fullName evidence="2">Uncharacterized protein</fullName>
    </submittedName>
</protein>